<dbReference type="EMBL" id="CADCXV010000324">
    <property type="protein sequence ID" value="CAB0029476.1"/>
    <property type="molecule type" value="Genomic_DNA"/>
</dbReference>
<organism evidence="1 2">
    <name type="scientific">Trichogramma brassicae</name>
    <dbReference type="NCBI Taxonomy" id="86971"/>
    <lineage>
        <taxon>Eukaryota</taxon>
        <taxon>Metazoa</taxon>
        <taxon>Ecdysozoa</taxon>
        <taxon>Arthropoda</taxon>
        <taxon>Hexapoda</taxon>
        <taxon>Insecta</taxon>
        <taxon>Pterygota</taxon>
        <taxon>Neoptera</taxon>
        <taxon>Endopterygota</taxon>
        <taxon>Hymenoptera</taxon>
        <taxon>Apocrita</taxon>
        <taxon>Proctotrupomorpha</taxon>
        <taxon>Chalcidoidea</taxon>
        <taxon>Trichogrammatidae</taxon>
        <taxon>Trichogramma</taxon>
    </lineage>
</organism>
<evidence type="ECO:0000313" key="2">
    <source>
        <dbReference type="Proteomes" id="UP000479190"/>
    </source>
</evidence>
<dbReference type="AlphaFoldDB" id="A0A6H5HYQ0"/>
<sequence>MCTRNVGRGGCKRFDHCPRCSRGWKKSQRKLPFEESRSEEAAMELKCARRRKALELFERERM</sequence>
<gene>
    <name evidence="1" type="ORF">TBRA_LOCUS1512</name>
</gene>
<proteinExistence type="predicted"/>
<keyword evidence="2" id="KW-1185">Reference proteome</keyword>
<dbReference type="Proteomes" id="UP000479190">
    <property type="component" value="Unassembled WGS sequence"/>
</dbReference>
<reference evidence="1 2" key="1">
    <citation type="submission" date="2020-02" db="EMBL/GenBank/DDBJ databases">
        <authorList>
            <person name="Ferguson B K."/>
        </authorList>
    </citation>
    <scope>NUCLEOTIDE SEQUENCE [LARGE SCALE GENOMIC DNA]</scope>
</reference>
<protein>
    <submittedName>
        <fullName evidence="1">Uncharacterized protein</fullName>
    </submittedName>
</protein>
<feature type="non-terminal residue" evidence="1">
    <location>
        <position position="62"/>
    </location>
</feature>
<accession>A0A6H5HYQ0</accession>
<name>A0A6H5HYQ0_9HYME</name>
<evidence type="ECO:0000313" key="1">
    <source>
        <dbReference type="EMBL" id="CAB0029476.1"/>
    </source>
</evidence>